<dbReference type="SMART" id="SM00116">
    <property type="entry name" value="CBS"/>
    <property type="match status" value="2"/>
</dbReference>
<dbReference type="PANTHER" id="PTHR48108">
    <property type="entry name" value="CBS DOMAIN-CONTAINING PROTEIN CBSX2, CHLOROPLASTIC"/>
    <property type="match status" value="1"/>
</dbReference>
<dbReference type="InterPro" id="IPR044729">
    <property type="entry name" value="CBS_bac"/>
</dbReference>
<keyword evidence="2" id="KW-0129">CBS domain</keyword>
<keyword evidence="1" id="KW-0677">Repeat</keyword>
<accession>A0AAW8B2F5</accession>
<dbReference type="InterPro" id="IPR000644">
    <property type="entry name" value="CBS_dom"/>
</dbReference>
<dbReference type="Proteomes" id="UP001178354">
    <property type="component" value="Unassembled WGS sequence"/>
</dbReference>
<protein>
    <submittedName>
        <fullName evidence="4">CBS domain-containing protein</fullName>
    </submittedName>
</protein>
<dbReference type="RefSeq" id="WP_305169973.1">
    <property type="nucleotide sequence ID" value="NZ_JAUUUU010000002.1"/>
</dbReference>
<dbReference type="EMBL" id="JAUUUU010000002">
    <property type="protein sequence ID" value="MDP1520409.1"/>
    <property type="molecule type" value="Genomic_DNA"/>
</dbReference>
<name>A0AAW8B2F5_9GAMM</name>
<evidence type="ECO:0000256" key="1">
    <source>
        <dbReference type="ARBA" id="ARBA00022737"/>
    </source>
</evidence>
<organism evidence="4 5">
    <name type="scientific">Porticoccus litoralis</name>
    <dbReference type="NCBI Taxonomy" id="434086"/>
    <lineage>
        <taxon>Bacteria</taxon>
        <taxon>Pseudomonadati</taxon>
        <taxon>Pseudomonadota</taxon>
        <taxon>Gammaproteobacteria</taxon>
        <taxon>Cellvibrionales</taxon>
        <taxon>Porticoccaceae</taxon>
        <taxon>Porticoccus</taxon>
    </lineage>
</organism>
<dbReference type="SUPFAM" id="SSF54631">
    <property type="entry name" value="CBS-domain pair"/>
    <property type="match status" value="1"/>
</dbReference>
<proteinExistence type="predicted"/>
<reference evidence="4" key="1">
    <citation type="journal article" date="2010" name="Int. J. Syst. Evol. Microbiol.">
        <title>Porticoccus litoralis gen. nov., sp. nov., a gammaproteobacterium isolated from the Yellow Sea.</title>
        <authorList>
            <person name="Oh H.M."/>
            <person name="Kim H."/>
            <person name="Kim K.M."/>
            <person name="Min G.S."/>
            <person name="Cho J.C."/>
        </authorList>
    </citation>
    <scope>NUCLEOTIDE SEQUENCE</scope>
    <source>
        <strain evidence="4">DSM 25064</strain>
    </source>
</reference>
<comment type="caution">
    <text evidence="4">The sequence shown here is derived from an EMBL/GenBank/DDBJ whole genome shotgun (WGS) entry which is preliminary data.</text>
</comment>
<feature type="domain" description="CBS" evidence="3">
    <location>
        <begin position="11"/>
        <end position="70"/>
    </location>
</feature>
<evidence type="ECO:0000313" key="4">
    <source>
        <dbReference type="EMBL" id="MDP1520409.1"/>
    </source>
</evidence>
<sequence>MLNSVELKDYMLRNPIKVNLNDDLFVAIDRIVANKVSGVCVVDDENNLVGMLSEVDCLGAILTARYNQETSVGPVSGVMTRDVYCVSPNADIVDVAQEMLQRGFRRCPVVEKGKLVGQITCRQLLNGVQTFSQKTA</sequence>
<dbReference type="PROSITE" id="PS51371">
    <property type="entry name" value="CBS"/>
    <property type="match status" value="2"/>
</dbReference>
<keyword evidence="5" id="KW-1185">Reference proteome</keyword>
<dbReference type="InterPro" id="IPR046342">
    <property type="entry name" value="CBS_dom_sf"/>
</dbReference>
<dbReference type="Pfam" id="PF00571">
    <property type="entry name" value="CBS"/>
    <property type="match status" value="2"/>
</dbReference>
<dbReference type="Gene3D" id="3.10.580.10">
    <property type="entry name" value="CBS-domain"/>
    <property type="match status" value="1"/>
</dbReference>
<evidence type="ECO:0000313" key="5">
    <source>
        <dbReference type="Proteomes" id="UP001178354"/>
    </source>
</evidence>
<feature type="domain" description="CBS" evidence="3">
    <location>
        <begin position="79"/>
        <end position="135"/>
    </location>
</feature>
<dbReference type="PANTHER" id="PTHR48108:SF26">
    <property type="entry name" value="CBS DOMAIN-CONTAINING PROTEIN DDB_G0289609"/>
    <property type="match status" value="1"/>
</dbReference>
<dbReference type="AlphaFoldDB" id="A0AAW8B2F5"/>
<dbReference type="InterPro" id="IPR051462">
    <property type="entry name" value="CBS_domain-containing"/>
</dbReference>
<evidence type="ECO:0000259" key="3">
    <source>
        <dbReference type="PROSITE" id="PS51371"/>
    </source>
</evidence>
<reference evidence="4" key="2">
    <citation type="submission" date="2023-08" db="EMBL/GenBank/DDBJ databases">
        <authorList>
            <person name="Luo J."/>
        </authorList>
    </citation>
    <scope>NUCLEOTIDE SEQUENCE</scope>
    <source>
        <strain evidence="4">DSM 25064</strain>
    </source>
</reference>
<gene>
    <name evidence="4" type="ORF">Q8A57_05435</name>
</gene>
<dbReference type="CDD" id="cd04629">
    <property type="entry name" value="CBS_pair_bac"/>
    <property type="match status" value="1"/>
</dbReference>
<evidence type="ECO:0000256" key="2">
    <source>
        <dbReference type="PROSITE-ProRule" id="PRU00703"/>
    </source>
</evidence>